<organism evidence="3 4">
    <name type="scientific">Dyadobacter chenhuakuii</name>
    <dbReference type="NCBI Taxonomy" id="2909339"/>
    <lineage>
        <taxon>Bacteria</taxon>
        <taxon>Pseudomonadati</taxon>
        <taxon>Bacteroidota</taxon>
        <taxon>Cytophagia</taxon>
        <taxon>Cytophagales</taxon>
        <taxon>Spirosomataceae</taxon>
        <taxon>Dyadobacter</taxon>
    </lineage>
</organism>
<dbReference type="InterPro" id="IPR001073">
    <property type="entry name" value="C1q_dom"/>
</dbReference>
<sequence>MKKLFIVLVTMLFGRNACAQSVGINTNSPHPSSVLDISSTTKGVLFPKISLQSATDKITIPSPANALLVYNTNTQMGTEGLYYNSGDSNNPFWRIIGSKLSFPFSQTGSSNVALFYVANSGNSQNSIAISGSSEVIGVRGASDTGIGVSGTSSSGVGVLASSTSGLALHVSGSLKIAGNGQSPGQGKILTSDANGNATWQAPAVNIIAFSELGIGGGGNINSSGGLDFVTVNFGNIAYNHGGDYNPFADSFLVPFNGIYHFDAMVEWTHGDPSLQFSPSLQLVRFRGNDLTELALDFKYNVSSKYTSTISIDCQLQQGDIVFVRGKSGVNGVELETSNSTAHFNGRMLQKL</sequence>
<feature type="chain" id="PRO_5040744578" evidence="1">
    <location>
        <begin position="20"/>
        <end position="351"/>
    </location>
</feature>
<dbReference type="SUPFAM" id="SSF49842">
    <property type="entry name" value="TNF-like"/>
    <property type="match status" value="1"/>
</dbReference>
<protein>
    <submittedName>
        <fullName evidence="3">Complement C1q domain-containing protein</fullName>
    </submittedName>
</protein>
<name>A0A9X1Q8N3_9BACT</name>
<evidence type="ECO:0000313" key="3">
    <source>
        <dbReference type="EMBL" id="MCF2497175.1"/>
    </source>
</evidence>
<reference evidence="3" key="1">
    <citation type="submission" date="2022-01" db="EMBL/GenBank/DDBJ databases">
        <title>Novel species in genus Dyadobacter.</title>
        <authorList>
            <person name="Ma C."/>
        </authorList>
    </citation>
    <scope>NUCLEOTIDE SEQUENCE</scope>
    <source>
        <strain evidence="3">CY357</strain>
    </source>
</reference>
<gene>
    <name evidence="3" type="ORF">L0661_02580</name>
</gene>
<dbReference type="InterPro" id="IPR008983">
    <property type="entry name" value="Tumour_necrosis_fac-like_dom"/>
</dbReference>
<dbReference type="Proteomes" id="UP001139411">
    <property type="component" value="Unassembled WGS sequence"/>
</dbReference>
<dbReference type="PROSITE" id="PS50871">
    <property type="entry name" value="C1Q"/>
    <property type="match status" value="1"/>
</dbReference>
<feature type="domain" description="C1q" evidence="2">
    <location>
        <begin position="202"/>
        <end position="351"/>
    </location>
</feature>
<evidence type="ECO:0000313" key="4">
    <source>
        <dbReference type="Proteomes" id="UP001139411"/>
    </source>
</evidence>
<evidence type="ECO:0000256" key="1">
    <source>
        <dbReference type="SAM" id="SignalP"/>
    </source>
</evidence>
<evidence type="ECO:0000259" key="2">
    <source>
        <dbReference type="PROSITE" id="PS50871"/>
    </source>
</evidence>
<proteinExistence type="predicted"/>
<feature type="signal peptide" evidence="1">
    <location>
        <begin position="1"/>
        <end position="19"/>
    </location>
</feature>
<dbReference type="Pfam" id="PF00386">
    <property type="entry name" value="C1q"/>
    <property type="match status" value="1"/>
</dbReference>
<dbReference type="AlphaFoldDB" id="A0A9X1Q8N3"/>
<dbReference type="Gene3D" id="2.60.120.40">
    <property type="match status" value="1"/>
</dbReference>
<dbReference type="EMBL" id="JAKFFV010000002">
    <property type="protein sequence ID" value="MCF2497175.1"/>
    <property type="molecule type" value="Genomic_DNA"/>
</dbReference>
<dbReference type="RefSeq" id="WP_235176674.1">
    <property type="nucleotide sequence ID" value="NZ_JAKFFV010000002.1"/>
</dbReference>
<keyword evidence="1" id="KW-0732">Signal</keyword>
<accession>A0A9X1Q8N3</accession>
<comment type="caution">
    <text evidence="3">The sequence shown here is derived from an EMBL/GenBank/DDBJ whole genome shotgun (WGS) entry which is preliminary data.</text>
</comment>